<comment type="caution">
    <text evidence="2">The sequence shown here is derived from an EMBL/GenBank/DDBJ whole genome shotgun (WGS) entry which is preliminary data.</text>
</comment>
<reference evidence="2" key="1">
    <citation type="submission" date="2020-03" db="EMBL/GenBank/DDBJ databases">
        <authorList>
            <person name="Weist P."/>
        </authorList>
    </citation>
    <scope>NUCLEOTIDE SEQUENCE</scope>
</reference>
<evidence type="ECO:0000256" key="1">
    <source>
        <dbReference type="SAM" id="MobiDB-lite"/>
    </source>
</evidence>
<keyword evidence="3" id="KW-1185">Reference proteome</keyword>
<protein>
    <submittedName>
        <fullName evidence="2">Uncharacterized protein</fullName>
    </submittedName>
</protein>
<evidence type="ECO:0000313" key="3">
    <source>
        <dbReference type="Proteomes" id="UP001153269"/>
    </source>
</evidence>
<feature type="compositionally biased region" description="Basic residues" evidence="1">
    <location>
        <begin position="82"/>
        <end position="91"/>
    </location>
</feature>
<dbReference type="EMBL" id="CADEAL010000451">
    <property type="protein sequence ID" value="CAB1420409.1"/>
    <property type="molecule type" value="Genomic_DNA"/>
</dbReference>
<dbReference type="AlphaFoldDB" id="A0A9N7YDK8"/>
<dbReference type="Proteomes" id="UP001153269">
    <property type="component" value="Unassembled WGS sequence"/>
</dbReference>
<feature type="region of interest" description="Disordered" evidence="1">
    <location>
        <begin position="69"/>
        <end position="91"/>
    </location>
</feature>
<evidence type="ECO:0000313" key="2">
    <source>
        <dbReference type="EMBL" id="CAB1420409.1"/>
    </source>
</evidence>
<name>A0A9N7YDK8_PLEPL</name>
<proteinExistence type="predicted"/>
<accession>A0A9N7YDK8</accession>
<sequence>MPEIHPIRSGSRRCTGSAADNYSLRHIEIPTTHGLGQAASSYEMFCGVDKQQMTMDARLSPRIGQCRVMSGQEGTTSGPPHKTGRNNPHKGRLRVLSMWTGLSPGFHRAEAQRLTNCSAKQ</sequence>
<gene>
    <name evidence="2" type="ORF">PLEPLA_LOCUS8284</name>
</gene>
<organism evidence="2 3">
    <name type="scientific">Pleuronectes platessa</name>
    <name type="common">European plaice</name>
    <dbReference type="NCBI Taxonomy" id="8262"/>
    <lineage>
        <taxon>Eukaryota</taxon>
        <taxon>Metazoa</taxon>
        <taxon>Chordata</taxon>
        <taxon>Craniata</taxon>
        <taxon>Vertebrata</taxon>
        <taxon>Euteleostomi</taxon>
        <taxon>Actinopterygii</taxon>
        <taxon>Neopterygii</taxon>
        <taxon>Teleostei</taxon>
        <taxon>Neoteleostei</taxon>
        <taxon>Acanthomorphata</taxon>
        <taxon>Carangaria</taxon>
        <taxon>Pleuronectiformes</taxon>
        <taxon>Pleuronectoidei</taxon>
        <taxon>Pleuronectidae</taxon>
        <taxon>Pleuronectes</taxon>
    </lineage>
</organism>